<dbReference type="RefSeq" id="WP_166195507.1">
    <property type="nucleotide sequence ID" value="NZ_JAAOIV010000004.1"/>
</dbReference>
<keyword evidence="5 9" id="KW-0812">Transmembrane</keyword>
<dbReference type="PANTHER" id="PTHR21716">
    <property type="entry name" value="TRANSMEMBRANE PROTEIN"/>
    <property type="match status" value="1"/>
</dbReference>
<feature type="compositionally biased region" description="Basic and acidic residues" evidence="8">
    <location>
        <begin position="434"/>
        <end position="452"/>
    </location>
</feature>
<feature type="region of interest" description="Disordered" evidence="8">
    <location>
        <begin position="1"/>
        <end position="55"/>
    </location>
</feature>
<dbReference type="Pfam" id="PF01594">
    <property type="entry name" value="AI-2E_transport"/>
    <property type="match status" value="1"/>
</dbReference>
<proteinExistence type="inferred from homology"/>
<dbReference type="GO" id="GO:0005886">
    <property type="term" value="C:plasma membrane"/>
    <property type="evidence" value="ECO:0007669"/>
    <property type="project" value="UniProtKB-SubCell"/>
</dbReference>
<feature type="transmembrane region" description="Helical" evidence="9">
    <location>
        <begin position="74"/>
        <end position="93"/>
    </location>
</feature>
<dbReference type="EMBL" id="JAAOIV010000004">
    <property type="protein sequence ID" value="NHN55630.1"/>
    <property type="molecule type" value="Genomic_DNA"/>
</dbReference>
<accession>A0A967B1L7</accession>
<evidence type="ECO:0000256" key="6">
    <source>
        <dbReference type="ARBA" id="ARBA00022989"/>
    </source>
</evidence>
<dbReference type="InterPro" id="IPR002549">
    <property type="entry name" value="AI-2E-like"/>
</dbReference>
<keyword evidence="11" id="KW-1185">Reference proteome</keyword>
<evidence type="ECO:0000313" key="11">
    <source>
        <dbReference type="Proteomes" id="UP000744769"/>
    </source>
</evidence>
<protein>
    <submittedName>
        <fullName evidence="10">AI-2E family transporter</fullName>
    </submittedName>
</protein>
<dbReference type="GO" id="GO:0055085">
    <property type="term" value="P:transmembrane transport"/>
    <property type="evidence" value="ECO:0007669"/>
    <property type="project" value="TreeGrafter"/>
</dbReference>
<gene>
    <name evidence="10" type="ORF">G9U51_07530</name>
</gene>
<evidence type="ECO:0000256" key="1">
    <source>
        <dbReference type="ARBA" id="ARBA00004651"/>
    </source>
</evidence>
<evidence type="ECO:0000256" key="5">
    <source>
        <dbReference type="ARBA" id="ARBA00022692"/>
    </source>
</evidence>
<feature type="transmembrane region" description="Helical" evidence="9">
    <location>
        <begin position="218"/>
        <end position="237"/>
    </location>
</feature>
<evidence type="ECO:0000256" key="8">
    <source>
        <dbReference type="SAM" id="MobiDB-lite"/>
    </source>
</evidence>
<feature type="transmembrane region" description="Helical" evidence="9">
    <location>
        <begin position="278"/>
        <end position="297"/>
    </location>
</feature>
<evidence type="ECO:0000313" key="10">
    <source>
        <dbReference type="EMBL" id="NHN55630.1"/>
    </source>
</evidence>
<keyword evidence="6 9" id="KW-1133">Transmembrane helix</keyword>
<name>A0A967B1L7_9MICO</name>
<evidence type="ECO:0000256" key="9">
    <source>
        <dbReference type="SAM" id="Phobius"/>
    </source>
</evidence>
<sequence>MRTKAWDRLKHLRHRSDSPQPPGPDDPQVEADPSADTRPKAKGPTSTVGSGVARARTENRGLDRAQIISHGLRWTSTWSLRFIFVAVATWLLLKVLAEIWPALLPIFLALVISTVLWPPARWLRNKGVPPTLAAVLAMLLAFVVIGGIVAAMAPTVGNQWPELTQKSVDGVQKIQEWLEGPPFHVRPDQIDHAVSSITAKLQASGNRIAEGVFSGVTIAGRVLLNTVIALILTFLFIKDGPRFLPWLRIVTGRGTGAHFTEALSRVWLTLSGFIRTQAIVSAVDSFMIGLGLVILRVPLAAPLAVLTFFGGFIPIVGAFVAGTLAVLVALVTKGVTTALIVLIIIVFVQQVEGHVLQPLLQSRSMSLHPALVLLSIALGGDLFGIVGAFFAVPVTATVAVVFRYLGEQIDLRTGDVKAADLEQLTPEGKYAAEQGEKHGRELSQRAEDKDLADADGQGIAEENLI</sequence>
<feature type="transmembrane region" description="Helical" evidence="9">
    <location>
        <begin position="303"/>
        <end position="327"/>
    </location>
</feature>
<comment type="similarity">
    <text evidence="2">Belongs to the autoinducer-2 exporter (AI-2E) (TC 2.A.86) family.</text>
</comment>
<feature type="region of interest" description="Disordered" evidence="8">
    <location>
        <begin position="427"/>
        <end position="465"/>
    </location>
</feature>
<feature type="transmembrane region" description="Helical" evidence="9">
    <location>
        <begin position="334"/>
        <end position="351"/>
    </location>
</feature>
<comment type="caution">
    <text evidence="10">The sequence shown here is derived from an EMBL/GenBank/DDBJ whole genome shotgun (WGS) entry which is preliminary data.</text>
</comment>
<keyword evidence="7 9" id="KW-0472">Membrane</keyword>
<evidence type="ECO:0000256" key="7">
    <source>
        <dbReference type="ARBA" id="ARBA00023136"/>
    </source>
</evidence>
<evidence type="ECO:0000256" key="4">
    <source>
        <dbReference type="ARBA" id="ARBA00022475"/>
    </source>
</evidence>
<feature type="transmembrane region" description="Helical" evidence="9">
    <location>
        <begin position="99"/>
        <end position="120"/>
    </location>
</feature>
<comment type="subcellular location">
    <subcellularLocation>
        <location evidence="1">Cell membrane</location>
        <topology evidence="1">Multi-pass membrane protein</topology>
    </subcellularLocation>
</comment>
<evidence type="ECO:0000256" key="2">
    <source>
        <dbReference type="ARBA" id="ARBA00009773"/>
    </source>
</evidence>
<dbReference type="PANTHER" id="PTHR21716:SF53">
    <property type="entry name" value="PERMEASE PERM-RELATED"/>
    <property type="match status" value="1"/>
</dbReference>
<reference evidence="10" key="1">
    <citation type="submission" date="2020-03" db="EMBL/GenBank/DDBJ databases">
        <title>Draft sequencing of Calidifontibacter sp. DB0510.</title>
        <authorList>
            <person name="Kim D.-U."/>
        </authorList>
    </citation>
    <scope>NUCLEOTIDE SEQUENCE</scope>
    <source>
        <strain evidence="10">DB0510</strain>
    </source>
</reference>
<evidence type="ECO:0000256" key="3">
    <source>
        <dbReference type="ARBA" id="ARBA00022448"/>
    </source>
</evidence>
<dbReference type="AlphaFoldDB" id="A0A967B1L7"/>
<dbReference type="Proteomes" id="UP000744769">
    <property type="component" value="Unassembled WGS sequence"/>
</dbReference>
<keyword evidence="4" id="KW-1003">Cell membrane</keyword>
<keyword evidence="3" id="KW-0813">Transport</keyword>
<organism evidence="10 11">
    <name type="scientific">Metallococcus carri</name>
    <dbReference type="NCBI Taxonomy" id="1656884"/>
    <lineage>
        <taxon>Bacteria</taxon>
        <taxon>Bacillati</taxon>
        <taxon>Actinomycetota</taxon>
        <taxon>Actinomycetes</taxon>
        <taxon>Micrococcales</taxon>
        <taxon>Dermacoccaceae</taxon>
        <taxon>Metallococcus</taxon>
    </lineage>
</organism>
<feature type="transmembrane region" description="Helical" evidence="9">
    <location>
        <begin position="132"/>
        <end position="153"/>
    </location>
</feature>
<feature type="transmembrane region" description="Helical" evidence="9">
    <location>
        <begin position="371"/>
        <end position="402"/>
    </location>
</feature>